<dbReference type="GO" id="GO:0030261">
    <property type="term" value="P:chromosome condensation"/>
    <property type="evidence" value="ECO:0007669"/>
    <property type="project" value="UniProtKB-KW"/>
</dbReference>
<gene>
    <name evidence="4" type="ORF">CWATWH0005_2523</name>
</gene>
<dbReference type="PRINTS" id="PR01727">
    <property type="entry name" value="DNABINDINGHU"/>
</dbReference>
<dbReference type="InterPro" id="IPR010992">
    <property type="entry name" value="IHF-like_DNA-bd_dom_sf"/>
</dbReference>
<keyword evidence="1" id="KW-0226">DNA condensation</keyword>
<dbReference type="Pfam" id="PF00216">
    <property type="entry name" value="Bac_DNA_binding"/>
    <property type="match status" value="1"/>
</dbReference>
<comment type="caution">
    <text evidence="4">The sequence shown here is derived from an EMBL/GenBank/DDBJ whole genome shotgun (WGS) entry which is preliminary data.</text>
</comment>
<dbReference type="CDD" id="cd13831">
    <property type="entry name" value="HU"/>
    <property type="match status" value="1"/>
</dbReference>
<dbReference type="EMBL" id="CAQL01000537">
    <property type="protein sequence ID" value="CCQ56054.1"/>
    <property type="molecule type" value="Genomic_DNA"/>
</dbReference>
<dbReference type="SMART" id="SM00411">
    <property type="entry name" value="BHL"/>
    <property type="match status" value="1"/>
</dbReference>
<dbReference type="Proteomes" id="UP000017981">
    <property type="component" value="Unassembled WGS sequence"/>
</dbReference>
<accession>T2ISY9</accession>
<dbReference type="RefSeq" id="WP_021833034.1">
    <property type="nucleotide sequence ID" value="NZ_CAQL01000537.1"/>
</dbReference>
<organism evidence="4 5">
    <name type="scientific">Crocosphaera watsonii WH 0005</name>
    <dbReference type="NCBI Taxonomy" id="423472"/>
    <lineage>
        <taxon>Bacteria</taxon>
        <taxon>Bacillati</taxon>
        <taxon>Cyanobacteriota</taxon>
        <taxon>Cyanophyceae</taxon>
        <taxon>Oscillatoriophycideae</taxon>
        <taxon>Chroococcales</taxon>
        <taxon>Aphanothecaceae</taxon>
        <taxon>Crocosphaera</taxon>
    </lineage>
</organism>
<dbReference type="PANTHER" id="PTHR33175:SF3">
    <property type="entry name" value="DNA-BINDING PROTEIN HU-BETA"/>
    <property type="match status" value="1"/>
</dbReference>
<evidence type="ECO:0000256" key="3">
    <source>
        <dbReference type="RuleBase" id="RU003939"/>
    </source>
</evidence>
<keyword evidence="2 4" id="KW-0238">DNA-binding</keyword>
<dbReference type="GO" id="GO:0030527">
    <property type="term" value="F:structural constituent of chromatin"/>
    <property type="evidence" value="ECO:0007669"/>
    <property type="project" value="InterPro"/>
</dbReference>
<dbReference type="GO" id="GO:0003677">
    <property type="term" value="F:DNA binding"/>
    <property type="evidence" value="ECO:0007669"/>
    <property type="project" value="UniProtKB-KW"/>
</dbReference>
<sequence>MNKSEFIANLASEVGGTKKDAQNYLDGILELIQGVVAEGKTITFTGFGTFKVSEQAARKGINPQTGEPLDIAAKKLPRFSAGKTFKEAVNGGDFNEKVRRKVAS</sequence>
<dbReference type="InterPro" id="IPR000119">
    <property type="entry name" value="Hist_DNA-bd"/>
</dbReference>
<evidence type="ECO:0000256" key="2">
    <source>
        <dbReference type="ARBA" id="ARBA00023125"/>
    </source>
</evidence>
<dbReference type="AlphaFoldDB" id="T2ISY9"/>
<name>T2ISY9_CROWT</name>
<reference evidence="4 5" key="1">
    <citation type="submission" date="2013-01" db="EMBL/GenBank/DDBJ databases">
        <authorList>
            <person name="Bench S."/>
        </authorList>
    </citation>
    <scope>NUCLEOTIDE SEQUENCE [LARGE SCALE GENOMIC DNA]</scope>
    <source>
        <strain evidence="4 5">WH 0005</strain>
    </source>
</reference>
<dbReference type="Gene3D" id="4.10.520.10">
    <property type="entry name" value="IHF-like DNA-binding proteins"/>
    <property type="match status" value="1"/>
</dbReference>
<evidence type="ECO:0000313" key="5">
    <source>
        <dbReference type="Proteomes" id="UP000017981"/>
    </source>
</evidence>
<evidence type="ECO:0000256" key="1">
    <source>
        <dbReference type="ARBA" id="ARBA00023067"/>
    </source>
</evidence>
<dbReference type="PANTHER" id="PTHR33175">
    <property type="entry name" value="DNA-BINDING PROTEIN HU"/>
    <property type="match status" value="1"/>
</dbReference>
<proteinExistence type="inferred from homology"/>
<protein>
    <submittedName>
        <fullName evidence="4">Histone-like DNA-binding protein</fullName>
    </submittedName>
</protein>
<evidence type="ECO:0000313" key="4">
    <source>
        <dbReference type="EMBL" id="CCQ56054.1"/>
    </source>
</evidence>
<comment type="similarity">
    <text evidence="3">Belongs to the bacterial histone-like protein family.</text>
</comment>
<dbReference type="PROSITE" id="PS00045">
    <property type="entry name" value="HISTONE_LIKE"/>
    <property type="match status" value="1"/>
</dbReference>
<dbReference type="InterPro" id="IPR020816">
    <property type="entry name" value="Histone-like_DNA-bd_CS"/>
</dbReference>
<dbReference type="SUPFAM" id="SSF47729">
    <property type="entry name" value="IHF-like DNA-binding proteins"/>
    <property type="match status" value="1"/>
</dbReference>
<reference evidence="4 5" key="2">
    <citation type="submission" date="2013-09" db="EMBL/GenBank/DDBJ databases">
        <title>Whole genome comparison of six Crocosphaera watsonii strains with differing phenotypes.</title>
        <authorList>
            <person name="Bench S.R."/>
            <person name="Heller P."/>
            <person name="Frank I."/>
            <person name="Arciniega M."/>
            <person name="Shilova I.N."/>
            <person name="Zehr J.P."/>
        </authorList>
    </citation>
    <scope>NUCLEOTIDE SEQUENCE [LARGE SCALE GENOMIC DNA]</scope>
    <source>
        <strain evidence="4 5">WH 0005</strain>
    </source>
</reference>